<dbReference type="Proteomes" id="UP000315295">
    <property type="component" value="Unassembled WGS sequence"/>
</dbReference>
<evidence type="ECO:0000313" key="2">
    <source>
        <dbReference type="Proteomes" id="UP000315295"/>
    </source>
</evidence>
<dbReference type="EMBL" id="VIEB01000032">
    <property type="protein sequence ID" value="TQE11254.1"/>
    <property type="molecule type" value="Genomic_DNA"/>
</dbReference>
<reference evidence="1 2" key="1">
    <citation type="journal article" date="2019" name="G3 (Bethesda)">
        <title>Sequencing of a Wild Apple (Malus baccata) Genome Unravels the Differences Between Cultivated and Wild Apple Species Regarding Disease Resistance and Cold Tolerance.</title>
        <authorList>
            <person name="Chen X."/>
        </authorList>
    </citation>
    <scope>NUCLEOTIDE SEQUENCE [LARGE SCALE GENOMIC DNA]</scope>
    <source>
        <strain evidence="2">cv. Shandingzi</strain>
        <tissue evidence="1">Leaves</tissue>
    </source>
</reference>
<protein>
    <submittedName>
        <fullName evidence="1">Uncharacterized protein</fullName>
    </submittedName>
</protein>
<dbReference type="Gene3D" id="3.30.930.10">
    <property type="entry name" value="Bira Bifunctional Protein, Domain 2"/>
    <property type="match status" value="1"/>
</dbReference>
<organism evidence="1 2">
    <name type="scientific">Malus baccata</name>
    <name type="common">Siberian crab apple</name>
    <name type="synonym">Pyrus baccata</name>
    <dbReference type="NCBI Taxonomy" id="106549"/>
    <lineage>
        <taxon>Eukaryota</taxon>
        <taxon>Viridiplantae</taxon>
        <taxon>Streptophyta</taxon>
        <taxon>Embryophyta</taxon>
        <taxon>Tracheophyta</taxon>
        <taxon>Spermatophyta</taxon>
        <taxon>Magnoliopsida</taxon>
        <taxon>eudicotyledons</taxon>
        <taxon>Gunneridae</taxon>
        <taxon>Pentapetalae</taxon>
        <taxon>rosids</taxon>
        <taxon>fabids</taxon>
        <taxon>Rosales</taxon>
        <taxon>Rosaceae</taxon>
        <taxon>Amygdaloideae</taxon>
        <taxon>Maleae</taxon>
        <taxon>Malus</taxon>
    </lineage>
</organism>
<dbReference type="InterPro" id="IPR045864">
    <property type="entry name" value="aa-tRNA-synth_II/BPL/LPL"/>
</dbReference>
<gene>
    <name evidence="1" type="ORF">C1H46_003260</name>
</gene>
<keyword evidence="2" id="KW-1185">Reference proteome</keyword>
<sequence>MAARKKALSTVQEFFEMHGATSLETPHLELRETLTATEKIGNRFMIFLKRSCLIQMQYENVVGIKA</sequence>
<dbReference type="AlphaFoldDB" id="A0A540NJP3"/>
<evidence type="ECO:0000313" key="1">
    <source>
        <dbReference type="EMBL" id="TQE11254.1"/>
    </source>
</evidence>
<name>A0A540NJP3_MALBA</name>
<accession>A0A540NJP3</accession>
<proteinExistence type="predicted"/>
<comment type="caution">
    <text evidence="1">The sequence shown here is derived from an EMBL/GenBank/DDBJ whole genome shotgun (WGS) entry which is preliminary data.</text>
</comment>